<feature type="binding site" evidence="7">
    <location>
        <position position="114"/>
    </location>
    <ligand>
        <name>ATP</name>
        <dbReference type="ChEBI" id="CHEBI:30616"/>
    </ligand>
</feature>
<dbReference type="PANTHER" id="PTHR43055:SF1">
    <property type="entry name" value="FORMATE-DEPENDENT PHOSPHORIBOSYLGLYCINAMIDE FORMYLTRANSFERASE"/>
    <property type="match status" value="1"/>
</dbReference>
<evidence type="ECO:0000256" key="2">
    <source>
        <dbReference type="ARBA" id="ARBA00022723"/>
    </source>
</evidence>
<dbReference type="PROSITE" id="PS50975">
    <property type="entry name" value="ATP_GRASP"/>
    <property type="match status" value="1"/>
</dbReference>
<feature type="binding site" evidence="7">
    <location>
        <position position="359"/>
    </location>
    <ligand>
        <name>N(1)-(5-phospho-beta-D-ribosyl)glycinamide</name>
        <dbReference type="ChEBI" id="CHEBI:143788"/>
    </ligand>
</feature>
<feature type="binding site" evidence="7">
    <location>
        <position position="282"/>
    </location>
    <ligand>
        <name>Mg(2+)</name>
        <dbReference type="ChEBI" id="CHEBI:18420"/>
    </ligand>
</feature>
<dbReference type="InterPro" id="IPR003135">
    <property type="entry name" value="ATP-grasp_carboxylate-amine"/>
</dbReference>
<feature type="binding site" evidence="7">
    <location>
        <position position="203"/>
    </location>
    <ligand>
        <name>ATP</name>
        <dbReference type="ChEBI" id="CHEBI:30616"/>
    </ligand>
</feature>
<feature type="binding site" evidence="7">
    <location>
        <position position="270"/>
    </location>
    <ligand>
        <name>Mg(2+)</name>
        <dbReference type="ChEBI" id="CHEBI:18420"/>
    </ligand>
</feature>
<dbReference type="Pfam" id="PF21244">
    <property type="entry name" value="PurT_C"/>
    <property type="match status" value="1"/>
</dbReference>
<evidence type="ECO:0000256" key="6">
    <source>
        <dbReference type="ARBA" id="ARBA00022842"/>
    </source>
</evidence>
<keyword evidence="1 7" id="KW-0436">Ligase</keyword>
<dbReference type="InterPro" id="IPR054350">
    <property type="entry name" value="PurT/PurK_preATP-grasp"/>
</dbReference>
<comment type="similarity">
    <text evidence="7">Belongs to the PurK/PurT family.</text>
</comment>
<feature type="domain" description="ATP-grasp" evidence="8">
    <location>
        <begin position="119"/>
        <end position="311"/>
    </location>
</feature>
<dbReference type="SUPFAM" id="SSF56059">
    <property type="entry name" value="Glutathione synthetase ATP-binding domain-like"/>
    <property type="match status" value="1"/>
</dbReference>
<dbReference type="InterPro" id="IPR011054">
    <property type="entry name" value="Rudment_hybrid_motif"/>
</dbReference>
<reference evidence="9" key="1">
    <citation type="journal article" date="2022" name="Arch. Microbiol.">
        <title>Thiomicrorhabdus immobilis sp. nov., a mesophilic sulfur-oxidizing bacterium isolated from sediment of a brackish lake in northern Japan.</title>
        <authorList>
            <person name="Kojima H."/>
            <person name="Mochizuki J."/>
            <person name="Kanda M."/>
            <person name="Watanabe T."/>
            <person name="Fukui M."/>
        </authorList>
    </citation>
    <scope>NUCLEOTIDE SEQUENCE</scope>
    <source>
        <strain evidence="9">Am19</strain>
    </source>
</reference>
<accession>A0ABN6CZ90</accession>
<keyword evidence="6 7" id="KW-0460">Magnesium</keyword>
<comment type="function">
    <text evidence="7">Involved in the de novo purine biosynthesis. Catalyzes the transfer of formate to 5-phospho-ribosyl-glycinamide (GAR), producing 5-phospho-ribosyl-N-formylglycinamide (FGAR). Formate is provided by PurU via hydrolysis of 10-formyl-tetrahydrofolate.</text>
</comment>
<dbReference type="NCBIfam" id="TIGR01142">
    <property type="entry name" value="purT"/>
    <property type="match status" value="1"/>
</dbReference>
<evidence type="ECO:0000256" key="3">
    <source>
        <dbReference type="ARBA" id="ARBA00022741"/>
    </source>
</evidence>
<dbReference type="Gene3D" id="3.40.50.20">
    <property type="match status" value="1"/>
</dbReference>
<dbReference type="EC" id="6.3.1.21" evidence="7"/>
<proteinExistence type="inferred from homology"/>
<keyword evidence="4 7" id="KW-0658">Purine biosynthesis</keyword>
<evidence type="ECO:0000256" key="7">
    <source>
        <dbReference type="HAMAP-Rule" id="MF_01643"/>
    </source>
</evidence>
<keyword evidence="2 7" id="KW-0479">Metal-binding</keyword>
<dbReference type="InterPro" id="IPR048740">
    <property type="entry name" value="PurT_C"/>
</dbReference>
<dbReference type="HAMAP" id="MF_01643">
    <property type="entry name" value="PurT"/>
    <property type="match status" value="1"/>
</dbReference>
<name>A0ABN6CZ90_9GAMM</name>
<feature type="binding site" evidence="7">
    <location>
        <position position="289"/>
    </location>
    <ligand>
        <name>N(1)-(5-phospho-beta-D-ribosyl)glycinamide</name>
        <dbReference type="ChEBI" id="CHEBI:143788"/>
    </ligand>
</feature>
<feature type="binding site" evidence="7">
    <location>
        <position position="155"/>
    </location>
    <ligand>
        <name>ATP</name>
        <dbReference type="ChEBI" id="CHEBI:30616"/>
    </ligand>
</feature>
<feature type="binding site" evidence="7">
    <location>
        <begin position="160"/>
        <end position="165"/>
    </location>
    <ligand>
        <name>ATP</name>
        <dbReference type="ChEBI" id="CHEBI:30616"/>
    </ligand>
</feature>
<dbReference type="NCBIfam" id="NF006766">
    <property type="entry name" value="PRK09288.1"/>
    <property type="match status" value="1"/>
</dbReference>
<comment type="catalytic activity">
    <reaction evidence="7">
        <text>N(1)-(5-phospho-beta-D-ribosyl)glycinamide + formate + ATP = N(2)-formyl-N(1)-(5-phospho-beta-D-ribosyl)glycinamide + ADP + phosphate + H(+)</text>
        <dbReference type="Rhea" id="RHEA:24829"/>
        <dbReference type="ChEBI" id="CHEBI:15378"/>
        <dbReference type="ChEBI" id="CHEBI:15740"/>
        <dbReference type="ChEBI" id="CHEBI:30616"/>
        <dbReference type="ChEBI" id="CHEBI:43474"/>
        <dbReference type="ChEBI" id="CHEBI:143788"/>
        <dbReference type="ChEBI" id="CHEBI:147286"/>
        <dbReference type="ChEBI" id="CHEBI:456216"/>
        <dbReference type="EC" id="6.3.1.21"/>
    </reaction>
</comment>
<comment type="pathway">
    <text evidence="7">Purine metabolism; IMP biosynthesis via de novo pathway; N(2)-formyl-N(1)-(5-phospho-D-ribosyl)glycinamide from N(1)-(5-phospho-D-ribosyl)glycinamide (formate route): step 1/1.</text>
</comment>
<dbReference type="InterPro" id="IPR011761">
    <property type="entry name" value="ATP-grasp"/>
</dbReference>
<gene>
    <name evidence="7 9" type="primary">purT</name>
    <name evidence="9" type="ORF">THMIRHAM_21880</name>
</gene>
<feature type="binding site" evidence="7">
    <location>
        <begin position="22"/>
        <end position="23"/>
    </location>
    <ligand>
        <name>N(1)-(5-phospho-beta-D-ribosyl)glycinamide</name>
        <dbReference type="ChEBI" id="CHEBI:143788"/>
    </ligand>
</feature>
<dbReference type="Pfam" id="PF22660">
    <property type="entry name" value="RS_preATP-grasp-like"/>
    <property type="match status" value="1"/>
</dbReference>
<dbReference type="Proteomes" id="UP001054820">
    <property type="component" value="Chromosome"/>
</dbReference>
<dbReference type="Gene3D" id="3.30.1490.20">
    <property type="entry name" value="ATP-grasp fold, A domain"/>
    <property type="match status" value="1"/>
</dbReference>
<feature type="binding site" evidence="7">
    <location>
        <begin position="195"/>
        <end position="198"/>
    </location>
    <ligand>
        <name>ATP</name>
        <dbReference type="ChEBI" id="CHEBI:30616"/>
    </ligand>
</feature>
<feature type="binding site" evidence="7">
    <location>
        <begin position="366"/>
        <end position="367"/>
    </location>
    <ligand>
        <name>N(1)-(5-phospho-beta-D-ribosyl)glycinamide</name>
        <dbReference type="ChEBI" id="CHEBI:143788"/>
    </ligand>
</feature>
<evidence type="ECO:0000256" key="4">
    <source>
        <dbReference type="ARBA" id="ARBA00022755"/>
    </source>
</evidence>
<dbReference type="Pfam" id="PF02222">
    <property type="entry name" value="ATP-grasp"/>
    <property type="match status" value="1"/>
</dbReference>
<evidence type="ECO:0000313" key="10">
    <source>
        <dbReference type="Proteomes" id="UP001054820"/>
    </source>
</evidence>
<dbReference type="InterPro" id="IPR016185">
    <property type="entry name" value="PreATP-grasp_dom_sf"/>
</dbReference>
<evidence type="ECO:0000259" key="8">
    <source>
        <dbReference type="PROSITE" id="PS50975"/>
    </source>
</evidence>
<sequence length="396" mass="42858">MSSIGTPFSPTAVKVLLCGAGELGKEVAIELQRFGVEVIAADRYPNAPAMQVADRSHVIDMLDGEALRKIIELEKPHMVVPEIEAIATDTLAAMEKEGVKIIPTARATQLTMNREGIRRLAAEELNIPTSPYEFADTLEDFTAAVERIGMPCVVKPIMSSSGKGQSVIKTAADIQSAWDYAQEGGRAGKGRVIVEGFVDFDYEITLLTVRHENGISFCEPIGHHQEDGDYRQSWQPAAMSQQAIATSKEIAEKVADNLCGETGRGLFGVELFIKGDQVYFSEVSPRPHDTGLVTLMSQDLSEFALHARAILGLPIPNITQHGYCASSVILPTGKSTQTNFSNLEEALADTDTQIRLFGKPDIDGRRRMGVAIARAESIEKAIAKANKAAASVKVSF</sequence>
<organism evidence="9 10">
    <name type="scientific">Thiomicrorhabdus immobilis</name>
    <dbReference type="NCBI Taxonomy" id="2791037"/>
    <lineage>
        <taxon>Bacteria</taxon>
        <taxon>Pseudomonadati</taxon>
        <taxon>Pseudomonadota</taxon>
        <taxon>Gammaproteobacteria</taxon>
        <taxon>Thiotrichales</taxon>
        <taxon>Piscirickettsiaceae</taxon>
        <taxon>Thiomicrorhabdus</taxon>
    </lineage>
</organism>
<dbReference type="EMBL" id="AP024202">
    <property type="protein sequence ID" value="BCN94403.1"/>
    <property type="molecule type" value="Genomic_DNA"/>
</dbReference>
<feature type="binding site" evidence="7">
    <location>
        <position position="82"/>
    </location>
    <ligand>
        <name>N(1)-(5-phospho-beta-D-ribosyl)glycinamide</name>
        <dbReference type="ChEBI" id="CHEBI:143788"/>
    </ligand>
</feature>
<keyword evidence="5 7" id="KW-0067">ATP-binding</keyword>
<dbReference type="SUPFAM" id="SSF52440">
    <property type="entry name" value="PreATP-grasp domain"/>
    <property type="match status" value="1"/>
</dbReference>
<dbReference type="SUPFAM" id="SSF51246">
    <property type="entry name" value="Rudiment single hybrid motif"/>
    <property type="match status" value="1"/>
</dbReference>
<dbReference type="InterPro" id="IPR013815">
    <property type="entry name" value="ATP_grasp_subdomain_1"/>
</dbReference>
<evidence type="ECO:0000313" key="9">
    <source>
        <dbReference type="EMBL" id="BCN94403.1"/>
    </source>
</evidence>
<keyword evidence="3 7" id="KW-0547">Nucleotide-binding</keyword>
<dbReference type="Gene3D" id="3.30.470.20">
    <property type="entry name" value="ATP-grasp fold, B domain"/>
    <property type="match status" value="1"/>
</dbReference>
<evidence type="ECO:0000256" key="5">
    <source>
        <dbReference type="ARBA" id="ARBA00022840"/>
    </source>
</evidence>
<keyword evidence="10" id="KW-1185">Reference proteome</keyword>
<dbReference type="RefSeq" id="WP_237261864.1">
    <property type="nucleotide sequence ID" value="NZ_AP024202.1"/>
</dbReference>
<dbReference type="PANTHER" id="PTHR43055">
    <property type="entry name" value="FORMATE-DEPENDENT PHOSPHORIBOSYLGLYCINAMIDE FORMYLTRANSFERASE"/>
    <property type="match status" value="1"/>
</dbReference>
<evidence type="ECO:0000256" key="1">
    <source>
        <dbReference type="ARBA" id="ARBA00022598"/>
    </source>
</evidence>
<comment type="subunit">
    <text evidence="7">Homodimer.</text>
</comment>
<dbReference type="InterPro" id="IPR005862">
    <property type="entry name" value="PurT"/>
</dbReference>
<protein>
    <recommendedName>
        <fullName evidence="7">Formate-dependent phosphoribosylglycinamide formyltransferase</fullName>
        <ecNumber evidence="7">6.3.1.21</ecNumber>
    </recommendedName>
    <alternativeName>
        <fullName evidence="7">5'-phosphoribosylglycinamide transformylase 2</fullName>
    </alternativeName>
    <alternativeName>
        <fullName evidence="7">Formate-dependent GAR transformylase</fullName>
    </alternativeName>
    <alternativeName>
        <fullName evidence="7">GAR transformylase 2</fullName>
        <shortName evidence="7">GART 2</shortName>
    </alternativeName>
    <alternativeName>
        <fullName evidence="7">Non-folate glycinamide ribonucleotide transformylase</fullName>
    </alternativeName>
    <alternativeName>
        <fullName evidence="7">Phosphoribosylglycinamide formyltransferase 2</fullName>
    </alternativeName>
</protein>